<dbReference type="Proteomes" id="UP001214043">
    <property type="component" value="Chromosome"/>
</dbReference>
<reference evidence="5" key="1">
    <citation type="submission" date="2023-02" db="EMBL/GenBank/DDBJ databases">
        <title>Genome sequence of Hyphococcus flavus.</title>
        <authorList>
            <person name="Rong J.-C."/>
            <person name="Zhao Q."/>
            <person name="Yi M."/>
            <person name="Wu J.-Y."/>
        </authorList>
    </citation>
    <scope>NUCLEOTIDE SEQUENCE</scope>
    <source>
        <strain evidence="5">MCCC 1K03223</strain>
    </source>
</reference>
<dbReference type="GO" id="GO:0016491">
    <property type="term" value="F:oxidoreductase activity"/>
    <property type="evidence" value="ECO:0007669"/>
    <property type="project" value="InterPro"/>
</dbReference>
<dbReference type="InterPro" id="IPR036188">
    <property type="entry name" value="FAD/NAD-bd_sf"/>
</dbReference>
<dbReference type="AlphaFoldDB" id="A0AAF0CG32"/>
<feature type="domain" description="Amine oxidase" evidence="4">
    <location>
        <begin position="18"/>
        <end position="314"/>
    </location>
</feature>
<proteinExistence type="predicted"/>
<name>A0AAF0CG32_9PROT</name>
<evidence type="ECO:0000256" key="1">
    <source>
        <dbReference type="ARBA" id="ARBA00037217"/>
    </source>
</evidence>
<evidence type="ECO:0000256" key="2">
    <source>
        <dbReference type="ARBA" id="ARBA00038825"/>
    </source>
</evidence>
<dbReference type="KEGG" id="hfl:PUV54_00870"/>
<keyword evidence="6" id="KW-1185">Reference proteome</keyword>
<evidence type="ECO:0000259" key="4">
    <source>
        <dbReference type="Pfam" id="PF01593"/>
    </source>
</evidence>
<accession>A0AAF0CG32</accession>
<evidence type="ECO:0000313" key="6">
    <source>
        <dbReference type="Proteomes" id="UP001214043"/>
    </source>
</evidence>
<dbReference type="RefSeq" id="WP_274493625.1">
    <property type="nucleotide sequence ID" value="NZ_CP118166.1"/>
</dbReference>
<evidence type="ECO:0000313" key="5">
    <source>
        <dbReference type="EMBL" id="WDI31738.1"/>
    </source>
</evidence>
<dbReference type="InterPro" id="IPR002937">
    <property type="entry name" value="Amino_oxidase"/>
</dbReference>
<organism evidence="5 6">
    <name type="scientific">Hyphococcus flavus</name>
    <dbReference type="NCBI Taxonomy" id="1866326"/>
    <lineage>
        <taxon>Bacteria</taxon>
        <taxon>Pseudomonadati</taxon>
        <taxon>Pseudomonadota</taxon>
        <taxon>Alphaproteobacteria</taxon>
        <taxon>Parvularculales</taxon>
        <taxon>Parvularculaceae</taxon>
        <taxon>Hyphococcus</taxon>
    </lineage>
</organism>
<comment type="function">
    <text evidence="1">Probable oxidoreductase that may play a role as regulator of mitochondrial function.</text>
</comment>
<dbReference type="Pfam" id="PF01593">
    <property type="entry name" value="Amino_oxidase"/>
    <property type="match status" value="1"/>
</dbReference>
<comment type="subunit">
    <text evidence="2">Interacts with COX5B; this interaction may contribute to localize PYROXD2 to the inner face of the inner mitochondrial membrane.</text>
</comment>
<dbReference type="PANTHER" id="PTHR10668:SF103">
    <property type="entry name" value="PYRIDINE NUCLEOTIDE-DISULFIDE OXIDOREDUCTASE DOMAIN-CONTAINING PROTEIN 2"/>
    <property type="match status" value="1"/>
</dbReference>
<gene>
    <name evidence="5" type="ORF">PUV54_00870</name>
</gene>
<sequence length="537" mass="58150">MTSMAAYDAVIIGGGHNGLVCAFYLARAGMKVRICERRSVVGGAAVTEEFHPGFRNSLASYTVSLLNPHVIADMKLKEYGLRFLQRPISNFLPTEDGRYLKVGGGLERTQQEFQKFSDHDAERLPGYYTRLEAVADVLRDLSLKTPPNPRAGIKGAMTAASQVWPALRGGAILHQDLLDLFTKSARGFLDAWFESDPVKAAFGFDGVVGNYASPDTPGSAYVLLHHVFGEVDGVKGAWGHAIGGMGAITQAMQTACLEAGVEISLDAPVRTVNAECNGASGIVLESGEEIGAKRVVANVNPKLLYTKLIDSGALDQEFYKRMKGWRCESGTFRMNVALSELPDFSCLPGKTVSEHHQCGILIAPTLDYMDRAFIDAKRDGWSQKPIVEMLIPSTMDDSLAPEGEHVASLFCQQFSPELPEGRSWDDEKESVADHIIDTITEYAPNFKDAILGRMVLSPKDLEEKFGLIGGDIFHGAMSLDQLWAARPALGYGDYRGALRGLYHCGAGAHPGGGVTGLPGRNAAREILRDARLPFPGS</sequence>
<evidence type="ECO:0000256" key="3">
    <source>
        <dbReference type="ARBA" id="ARBA00040298"/>
    </source>
</evidence>
<protein>
    <recommendedName>
        <fullName evidence="3">Pyridine nucleotide-disulfide oxidoreductase domain-containing protein 2</fullName>
    </recommendedName>
</protein>
<dbReference type="EMBL" id="CP118166">
    <property type="protein sequence ID" value="WDI31738.1"/>
    <property type="molecule type" value="Genomic_DNA"/>
</dbReference>
<dbReference type="PANTHER" id="PTHR10668">
    <property type="entry name" value="PHYTOENE DEHYDROGENASE"/>
    <property type="match status" value="1"/>
</dbReference>
<dbReference type="Gene3D" id="3.50.50.60">
    <property type="entry name" value="FAD/NAD(P)-binding domain"/>
    <property type="match status" value="2"/>
</dbReference>
<dbReference type="SUPFAM" id="SSF51905">
    <property type="entry name" value="FAD/NAD(P)-binding domain"/>
    <property type="match status" value="1"/>
</dbReference>